<dbReference type="InterPro" id="IPR016024">
    <property type="entry name" value="ARM-type_fold"/>
</dbReference>
<feature type="transmembrane region" description="Helical" evidence="1">
    <location>
        <begin position="1347"/>
        <end position="1367"/>
    </location>
</feature>
<dbReference type="PANTHER" id="PTHR31272:SF9">
    <property type="entry name" value="BLL1027 PROTEIN"/>
    <property type="match status" value="1"/>
</dbReference>
<dbReference type="Pfam" id="PF13646">
    <property type="entry name" value="HEAT_2"/>
    <property type="match status" value="1"/>
</dbReference>
<dbReference type="RefSeq" id="WP_309488071.1">
    <property type="nucleotide sequence ID" value="NZ_JAENIG010000001.1"/>
</dbReference>
<keyword evidence="1" id="KW-0472">Membrane</keyword>
<evidence type="ECO:0000313" key="3">
    <source>
        <dbReference type="Proteomes" id="UP000634206"/>
    </source>
</evidence>
<feature type="transmembrane region" description="Helical" evidence="1">
    <location>
        <begin position="1134"/>
        <end position="1157"/>
    </location>
</feature>
<dbReference type="EMBL" id="JAENIG010000001">
    <property type="protein sequence ID" value="MBK1853474.1"/>
    <property type="molecule type" value="Genomic_DNA"/>
</dbReference>
<organism evidence="2 3">
    <name type="scientific">Oceaniferula flava</name>
    <dbReference type="NCBI Taxonomy" id="2800421"/>
    <lineage>
        <taxon>Bacteria</taxon>
        <taxon>Pseudomonadati</taxon>
        <taxon>Verrucomicrobiota</taxon>
        <taxon>Verrucomicrobiia</taxon>
        <taxon>Verrucomicrobiales</taxon>
        <taxon>Verrucomicrobiaceae</taxon>
        <taxon>Oceaniferula</taxon>
    </lineage>
</organism>
<keyword evidence="1" id="KW-1133">Transmembrane helix</keyword>
<name>A0AAE2S9S5_9BACT</name>
<dbReference type="Proteomes" id="UP000634206">
    <property type="component" value="Unassembled WGS sequence"/>
</dbReference>
<keyword evidence="3" id="KW-1185">Reference proteome</keyword>
<dbReference type="PANTHER" id="PTHR31272">
    <property type="entry name" value="CYTOCHROME C-TYPE BIOGENESIS PROTEIN HI_1454-RELATED"/>
    <property type="match status" value="1"/>
</dbReference>
<proteinExistence type="predicted"/>
<feature type="transmembrane region" description="Helical" evidence="1">
    <location>
        <begin position="1210"/>
        <end position="1227"/>
    </location>
</feature>
<reference evidence="2" key="1">
    <citation type="submission" date="2021-01" db="EMBL/GenBank/DDBJ databases">
        <title>Modified the classification status of verrucomicrobia.</title>
        <authorList>
            <person name="Feng X."/>
        </authorList>
    </citation>
    <scope>NUCLEOTIDE SEQUENCE</scope>
    <source>
        <strain evidence="2">5K15</strain>
    </source>
</reference>
<accession>A0AAE2S9S5</accession>
<dbReference type="InterPro" id="IPR011989">
    <property type="entry name" value="ARM-like"/>
</dbReference>
<comment type="caution">
    <text evidence="2">The sequence shown here is derived from an EMBL/GenBank/DDBJ whole genome shotgun (WGS) entry which is preliminary data.</text>
</comment>
<keyword evidence="1" id="KW-0812">Transmembrane</keyword>
<evidence type="ECO:0000313" key="2">
    <source>
        <dbReference type="EMBL" id="MBK1853474.1"/>
    </source>
</evidence>
<gene>
    <name evidence="2" type="ORF">JIN83_00730</name>
</gene>
<evidence type="ECO:0000256" key="1">
    <source>
        <dbReference type="SAM" id="Phobius"/>
    </source>
</evidence>
<dbReference type="InterPro" id="IPR051790">
    <property type="entry name" value="Cytochrome_c-biogenesis_DsbD"/>
</dbReference>
<dbReference type="SUPFAM" id="SSF48371">
    <property type="entry name" value="ARM repeat"/>
    <property type="match status" value="2"/>
</dbReference>
<protein>
    <submittedName>
        <fullName evidence="2">HEAT repeat domain-containing protein</fullName>
    </submittedName>
</protein>
<feature type="transmembrane region" description="Helical" evidence="1">
    <location>
        <begin position="1169"/>
        <end position="1190"/>
    </location>
</feature>
<feature type="transmembrane region" description="Helical" evidence="1">
    <location>
        <begin position="1304"/>
        <end position="1326"/>
    </location>
</feature>
<sequence>MSSPAQLIAACLLRAFVFGTCLVLPVCLLAQPAAEISELTDPVRLQRLSGEETDAADWRWAARKIADRNLRQEIRDAVMERENYPRKELTALLSDEHLAVRLGSLELLEEAAGDSYGFNPWASPSGNGADPRNEHALKMWRQWAGAKGAISAAGPVLSGEQMQGYIRDIISGNTDRKRRAVRMLEPHGMKGVSAIQDFLSINPALPENSRLSLKEGQYQLVLSRSAGENASVLARDLTFGNRDQRLGAISALKKSGFLAIPIVRDYLGSDDALVRETAVDTILTLGGAQTVPLVAPYLKKEKDVNVIHAAMRRFREIGGNEVKNIIAGYLDHQDEDLVVSSVQSLTKLSSSSNSYSFSSGGNLEARGDRKKPWSAKIIKLLDDPRWRIRSAALDYIAGTTTTRAEDKVIDLLADKDEFVRAQAIKAAVALRLTKAQDRLRKMFLADDEMIAPATKALTGMNIPLSADLIRHLDQRPSDIIIAAIRAMDRDKKEWLDIVARYATSKDLDVACAALRSLANEEDKLEFAFVSNHLTSALKSGVDEKITAVIDSLDLPTSSASASPALLKLLGDASPGETTALDPLYDAFLRPLRDQQKVDAEAAKALSPTKAADATGGLATLTATLAELATDWSNHERAFRAALLLAKSGDERGMKPLAEKVASLSTSERAAIADGLYYPRTTSAVPLLRALMQDVVPDIRNAAGERAFDSDGGAALVQMALKQLELPNTKIKASEVYGYNLERAAGQSSTKRMIRSWCLRTLKDQGSDDQNKVLAIMMMRHAMNFSDTEVIEPFTKSSNQWLRRAAWYTLGKARASWLKENSDLLAIDPSPRVREVLPWVLTAAPGRWKHFFSDSHVVTDQSYSSSSRRASLSPDQIKILRSLAEKDPSAEVRFEAWFCLLSNSQAIDLDTFTRLLPQQPKEANVADRLANHIEQNYRRMGKGMKPLLAYANVKEISKTKLPLIIKYFAEEGKESSFTSFAALAQATESSGQPQHVESAEDPAEMAAKRQRLLVVVFHKPGCKECERVEKQLADMKSNFPLLEIERRNILNQSDVLLNRALCDRFGVSGAGKTPSLFTQAGAAIAPNTQPEMIGELLQSTMVLKDDPSWNQFGSEEIAEAKEMVEESFASLTLPLVLGAGLLDGVNPCAFATIIFFLSYLQVARRSPREILMVGGAFILAVFLAYFSVGLVFHSLVEKLTTMDGFKVVRNAVTYIFAGFALLVAILSLRDALRARKGNLDDMTLQLPSFLKTRIRGVIRKGAKARNFVIAAFISGILISFLELACTGQVYAPIIFQIQQGSTDAVFYLLLYNLAFILPLVIIFILAYRGMTSATLIDFQKKHTATVKFATAVLFVLLAVVILFSESILPH</sequence>
<dbReference type="Gene3D" id="1.25.10.10">
    <property type="entry name" value="Leucine-rich Repeat Variant"/>
    <property type="match status" value="2"/>
</dbReference>
<feature type="transmembrane region" description="Helical" evidence="1">
    <location>
        <begin position="1266"/>
        <end position="1292"/>
    </location>
</feature>